<feature type="transmembrane region" description="Helical" evidence="1">
    <location>
        <begin position="12"/>
        <end position="37"/>
    </location>
</feature>
<feature type="transmembrane region" description="Helical" evidence="1">
    <location>
        <begin position="63"/>
        <end position="84"/>
    </location>
</feature>
<dbReference type="Proteomes" id="UP000774958">
    <property type="component" value="Unassembled WGS sequence"/>
</dbReference>
<name>A0A0S2SIQ4_9GAMM</name>
<dbReference type="OrthoDB" id="6240672at2"/>
<keyword evidence="1" id="KW-1133">Transmembrane helix</keyword>
<dbReference type="RefSeq" id="WP_050665073.1">
    <property type="nucleotide sequence ID" value="NZ_CDDB01000011.1"/>
</dbReference>
<organism evidence="2 4">
    <name type="scientific">Aeromonas schubertii</name>
    <dbReference type="NCBI Taxonomy" id="652"/>
    <lineage>
        <taxon>Bacteria</taxon>
        <taxon>Pseudomonadati</taxon>
        <taxon>Pseudomonadota</taxon>
        <taxon>Gammaproteobacteria</taxon>
        <taxon>Aeromonadales</taxon>
        <taxon>Aeromonadaceae</taxon>
        <taxon>Aeromonas</taxon>
    </lineage>
</organism>
<proteinExistence type="predicted"/>
<sequence>MERDRRRGPDLWVRLTQGLTLICWGLLLVALALFHLARPEMDVGFLRYGGIEIRREWLPELTLWLLGALWFNCLLTLTTLVIGWRRNRRLEDSRQTQLWLLMMVLLGGLGAYYLG</sequence>
<accession>A0A0S2SIQ4</accession>
<reference evidence="2 4" key="2">
    <citation type="journal article" date="2016" name="Genome Announc.">
        <title>Complete Genome Sequence of the Highly Virulent Aeromonas schubertii Strain WL1483, Isolated from Diseased Snakehead Fish (Channa argus) in China.</title>
        <authorList>
            <person name="Liu L."/>
            <person name="Li N."/>
            <person name="Zhang D."/>
            <person name="Fu X."/>
            <person name="Shi C."/>
            <person name="Lin Q."/>
            <person name="Hao G."/>
        </authorList>
    </citation>
    <scope>NUCLEOTIDE SEQUENCE [LARGE SCALE GENOMIC DNA]</scope>
    <source>
        <strain evidence="2 4">WL1483</strain>
    </source>
</reference>
<keyword evidence="1" id="KW-0472">Membrane</keyword>
<dbReference type="EMBL" id="JAIRBT010000009">
    <property type="protein sequence ID" value="MBZ6066274.1"/>
    <property type="molecule type" value="Genomic_DNA"/>
</dbReference>
<evidence type="ECO:0000313" key="3">
    <source>
        <dbReference type="EMBL" id="MBZ6066274.1"/>
    </source>
</evidence>
<evidence type="ECO:0000313" key="4">
    <source>
        <dbReference type="Proteomes" id="UP000058114"/>
    </source>
</evidence>
<evidence type="ECO:0000313" key="5">
    <source>
        <dbReference type="Proteomes" id="UP000774958"/>
    </source>
</evidence>
<dbReference type="STRING" id="652.WL1483_2175"/>
<reference evidence="3 5" key="3">
    <citation type="submission" date="2021-09" db="EMBL/GenBank/DDBJ databases">
        <title>Aeromonas schubertii isolated from Asian sea bass.</title>
        <authorList>
            <person name="Pinpimai K."/>
        </authorList>
    </citation>
    <scope>NUCLEOTIDE SEQUENCE [LARGE SCALE GENOMIC DNA]</scope>
    <source>
        <strain evidence="3 5">CHULA2021a</strain>
    </source>
</reference>
<evidence type="ECO:0000256" key="1">
    <source>
        <dbReference type="SAM" id="Phobius"/>
    </source>
</evidence>
<reference evidence="4" key="1">
    <citation type="submission" date="2015-10" db="EMBL/GenBank/DDBJ databases">
        <title>Complete Genome Sequence of Aeromonas schubertii strain WL1483.</title>
        <authorList>
            <person name="Liu L."/>
        </authorList>
    </citation>
    <scope>NUCLEOTIDE SEQUENCE [LARGE SCALE GENOMIC DNA]</scope>
    <source>
        <strain evidence="4">WL1483</strain>
    </source>
</reference>
<feature type="transmembrane region" description="Helical" evidence="1">
    <location>
        <begin position="96"/>
        <end position="114"/>
    </location>
</feature>
<protein>
    <submittedName>
        <fullName evidence="2">Uncharacterized protein</fullName>
    </submittedName>
</protein>
<dbReference type="EMBL" id="CP013067">
    <property type="protein sequence ID" value="ALP41594.1"/>
    <property type="molecule type" value="Genomic_DNA"/>
</dbReference>
<keyword evidence="5" id="KW-1185">Reference proteome</keyword>
<gene>
    <name evidence="3" type="ORF">LA374_08640</name>
    <name evidence="2" type="ORF">WL1483_2175</name>
</gene>
<evidence type="ECO:0000313" key="2">
    <source>
        <dbReference type="EMBL" id="ALP41594.1"/>
    </source>
</evidence>
<keyword evidence="1" id="KW-0812">Transmembrane</keyword>
<dbReference type="AlphaFoldDB" id="A0A0S2SIQ4"/>
<dbReference type="Proteomes" id="UP000058114">
    <property type="component" value="Chromosome"/>
</dbReference>
<dbReference type="KEGG" id="asr:WL1483_2175"/>